<gene>
    <name evidence="1" type="ORF">CWI36_3287p0010</name>
</gene>
<dbReference type="AlphaFoldDB" id="A0A4Q9KQG6"/>
<feature type="non-terminal residue" evidence="1">
    <location>
        <position position="1"/>
    </location>
</feature>
<reference evidence="1 2" key="1">
    <citation type="submission" date="2017-12" db="EMBL/GenBank/DDBJ databases">
        <authorList>
            <person name="Pombert J.-F."/>
            <person name="Haag K.L."/>
            <person name="Ebert D."/>
        </authorList>
    </citation>
    <scope>NUCLEOTIDE SEQUENCE [LARGE SCALE GENOMIC DNA]</scope>
    <source>
        <strain evidence="1">BE-OM-2</strain>
    </source>
</reference>
<protein>
    <submittedName>
        <fullName evidence="1">Uncharacterized protein</fullName>
    </submittedName>
</protein>
<comment type="caution">
    <text evidence="1">The sequence shown here is derived from an EMBL/GenBank/DDBJ whole genome shotgun (WGS) entry which is preliminary data.</text>
</comment>
<sequence length="131" mass="14769">SNEQQGVNISSNKQQGVNICTNKQHPFTNNIQINYLLDLYLTIKMYLPLEYKFLLTNILYGEGCYYKGYIRGWWGLEGMEKGVITKDMLEGVSLLEGMDKGVITKDMLEGVSVSDTGSVEGVISFYTHIVI</sequence>
<evidence type="ECO:0000313" key="2">
    <source>
        <dbReference type="Proteomes" id="UP000291404"/>
    </source>
</evidence>
<accession>A0A4Q9KQG6</accession>
<organism evidence="1 2">
    <name type="scientific">Hamiltosporidium magnivora</name>
    <dbReference type="NCBI Taxonomy" id="148818"/>
    <lineage>
        <taxon>Eukaryota</taxon>
        <taxon>Fungi</taxon>
        <taxon>Fungi incertae sedis</taxon>
        <taxon>Microsporidia</taxon>
        <taxon>Dubosqiidae</taxon>
        <taxon>Hamiltosporidium</taxon>
    </lineage>
</organism>
<proteinExistence type="predicted"/>
<dbReference type="EMBL" id="PITI01003287">
    <property type="protein sequence ID" value="TBT96896.1"/>
    <property type="molecule type" value="Genomic_DNA"/>
</dbReference>
<dbReference type="VEuPathDB" id="MicrosporidiaDB:CWI39_2117p0010"/>
<name>A0A4Q9KQG6_9MICR</name>
<keyword evidence="2" id="KW-1185">Reference proteome</keyword>
<dbReference type="Proteomes" id="UP000291404">
    <property type="component" value="Unassembled WGS sequence"/>
</dbReference>
<dbReference type="VEuPathDB" id="MicrosporidiaDB:CWI36_3287p0010"/>
<evidence type="ECO:0000313" key="1">
    <source>
        <dbReference type="EMBL" id="TBT96896.1"/>
    </source>
</evidence>